<accession>A0A8H5FY46</accession>
<feature type="region of interest" description="Disordered" evidence="1">
    <location>
        <begin position="292"/>
        <end position="313"/>
    </location>
</feature>
<organism evidence="3 4">
    <name type="scientific">Leucocoprinus leucothites</name>
    <dbReference type="NCBI Taxonomy" id="201217"/>
    <lineage>
        <taxon>Eukaryota</taxon>
        <taxon>Fungi</taxon>
        <taxon>Dikarya</taxon>
        <taxon>Basidiomycota</taxon>
        <taxon>Agaricomycotina</taxon>
        <taxon>Agaricomycetes</taxon>
        <taxon>Agaricomycetidae</taxon>
        <taxon>Agaricales</taxon>
        <taxon>Agaricineae</taxon>
        <taxon>Agaricaceae</taxon>
        <taxon>Leucocoprinus</taxon>
    </lineage>
</organism>
<keyword evidence="2" id="KW-0812">Transmembrane</keyword>
<evidence type="ECO:0000256" key="2">
    <source>
        <dbReference type="SAM" id="Phobius"/>
    </source>
</evidence>
<proteinExistence type="predicted"/>
<evidence type="ECO:0000313" key="3">
    <source>
        <dbReference type="EMBL" id="KAF5353249.1"/>
    </source>
</evidence>
<keyword evidence="2" id="KW-0472">Membrane</keyword>
<reference evidence="3 4" key="1">
    <citation type="journal article" date="2020" name="ISME J.">
        <title>Uncovering the hidden diversity of litter-decomposition mechanisms in mushroom-forming fungi.</title>
        <authorList>
            <person name="Floudas D."/>
            <person name="Bentzer J."/>
            <person name="Ahren D."/>
            <person name="Johansson T."/>
            <person name="Persson P."/>
            <person name="Tunlid A."/>
        </authorList>
    </citation>
    <scope>NUCLEOTIDE SEQUENCE [LARGE SCALE GENOMIC DNA]</scope>
    <source>
        <strain evidence="3 4">CBS 146.42</strain>
    </source>
</reference>
<name>A0A8H5FY46_9AGAR</name>
<evidence type="ECO:0000313" key="4">
    <source>
        <dbReference type="Proteomes" id="UP000559027"/>
    </source>
</evidence>
<dbReference type="EMBL" id="JAACJO010000010">
    <property type="protein sequence ID" value="KAF5353249.1"/>
    <property type="molecule type" value="Genomic_DNA"/>
</dbReference>
<evidence type="ECO:0000256" key="1">
    <source>
        <dbReference type="SAM" id="MobiDB-lite"/>
    </source>
</evidence>
<feature type="transmembrane region" description="Helical" evidence="2">
    <location>
        <begin position="52"/>
        <end position="76"/>
    </location>
</feature>
<dbReference type="AlphaFoldDB" id="A0A8H5FY46"/>
<sequence length="518" mass="59096">MSPFHHHLLRILRPKQHDYEAVATGLPTLRAQGHYLPSSRHAYRRILTCRSVLLFIPFIPILLISIILFSGFPALYADIRGFESRFPQHNVSYSESRGVKYLAFPDHMWGHGWNNVLQEYLMYSYLAYITNRSYVFDDYTWSHFPLPYTIYDFALRPTRVPLNAFISGPLSGGPLPPPSRSAPRAVHSKFWDKICPREKRHVISSTDVPANVWGLRRIEWWRNEIAKFEDLDCLQIDTHQEPMFSFSFFGGYELLDVWPSLSQTPIVTSFEWSPLVSSAVDRNFVALSDSHEHLSTPQANQEPAPLQSASSTASALTAVPTHPSLVALHIRRGDYNRHCTRLAQWGLYFHGFNSFEGLPDPWIPFTGSLPSDEAEEYYRKRCLPTQDEIVERLHSVRAEYDLFITGQSPETNTTQPAITEKASPPPTHRLRRVFVLSNAWPAWLNGLKQKLIKDGWDDVVFGGDLILDKEQRGVDVAVDMSIAERAEVFVGNGFSSLSGNIIMLRTAKGFHSQTNRLL</sequence>
<dbReference type="OrthoDB" id="2559662at2759"/>
<gene>
    <name evidence="3" type="ORF">D9756_007770</name>
</gene>
<dbReference type="Gene3D" id="3.40.50.11350">
    <property type="match status" value="1"/>
</dbReference>
<keyword evidence="2" id="KW-1133">Transmembrane helix</keyword>
<feature type="compositionally biased region" description="Low complexity" evidence="1">
    <location>
        <begin position="303"/>
        <end position="313"/>
    </location>
</feature>
<keyword evidence="4" id="KW-1185">Reference proteome</keyword>
<dbReference type="CDD" id="cd11296">
    <property type="entry name" value="O-FucT_like"/>
    <property type="match status" value="1"/>
</dbReference>
<dbReference type="Proteomes" id="UP000559027">
    <property type="component" value="Unassembled WGS sequence"/>
</dbReference>
<protein>
    <submittedName>
        <fullName evidence="3">Uncharacterized protein</fullName>
    </submittedName>
</protein>
<comment type="caution">
    <text evidence="3">The sequence shown here is derived from an EMBL/GenBank/DDBJ whole genome shotgun (WGS) entry which is preliminary data.</text>
</comment>